<accession>A0ACC0BH24</accession>
<name>A0ACC0BH24_CATRO</name>
<organism evidence="1 2">
    <name type="scientific">Catharanthus roseus</name>
    <name type="common">Madagascar periwinkle</name>
    <name type="synonym">Vinca rosea</name>
    <dbReference type="NCBI Taxonomy" id="4058"/>
    <lineage>
        <taxon>Eukaryota</taxon>
        <taxon>Viridiplantae</taxon>
        <taxon>Streptophyta</taxon>
        <taxon>Embryophyta</taxon>
        <taxon>Tracheophyta</taxon>
        <taxon>Spermatophyta</taxon>
        <taxon>Magnoliopsida</taxon>
        <taxon>eudicotyledons</taxon>
        <taxon>Gunneridae</taxon>
        <taxon>Pentapetalae</taxon>
        <taxon>asterids</taxon>
        <taxon>lamiids</taxon>
        <taxon>Gentianales</taxon>
        <taxon>Apocynaceae</taxon>
        <taxon>Rauvolfioideae</taxon>
        <taxon>Vinceae</taxon>
        <taxon>Catharanthinae</taxon>
        <taxon>Catharanthus</taxon>
    </lineage>
</organism>
<proteinExistence type="predicted"/>
<reference evidence="2" key="1">
    <citation type="journal article" date="2023" name="Nat. Plants">
        <title>Single-cell RNA sequencing provides a high-resolution roadmap for understanding the multicellular compartmentation of specialized metabolism.</title>
        <authorList>
            <person name="Sun S."/>
            <person name="Shen X."/>
            <person name="Li Y."/>
            <person name="Li Y."/>
            <person name="Wang S."/>
            <person name="Li R."/>
            <person name="Zhang H."/>
            <person name="Shen G."/>
            <person name="Guo B."/>
            <person name="Wei J."/>
            <person name="Xu J."/>
            <person name="St-Pierre B."/>
            <person name="Chen S."/>
            <person name="Sun C."/>
        </authorList>
    </citation>
    <scope>NUCLEOTIDE SEQUENCE [LARGE SCALE GENOMIC DNA]</scope>
</reference>
<sequence length="118" mass="13769">MNLGWWNVRGFPKALKHKEVNSFLKINNISVFAVLETKLEEGRLFDILRRQFSDWKSLYNFGSSLIQPWLVLGDFNDDLNTDDRRGLTNVSSYEVRYFMDCCVHLGLVVVNYTGSHFT</sequence>
<evidence type="ECO:0000313" key="2">
    <source>
        <dbReference type="Proteomes" id="UP001060085"/>
    </source>
</evidence>
<evidence type="ECO:0000313" key="1">
    <source>
        <dbReference type="EMBL" id="KAI5671925.1"/>
    </source>
</evidence>
<dbReference type="EMBL" id="CM044703">
    <property type="protein sequence ID" value="KAI5671925.1"/>
    <property type="molecule type" value="Genomic_DNA"/>
</dbReference>
<dbReference type="Proteomes" id="UP001060085">
    <property type="component" value="Linkage Group LG03"/>
</dbReference>
<keyword evidence="2" id="KW-1185">Reference proteome</keyword>
<gene>
    <name evidence="1" type="ORF">M9H77_12289</name>
</gene>
<comment type="caution">
    <text evidence="1">The sequence shown here is derived from an EMBL/GenBank/DDBJ whole genome shotgun (WGS) entry which is preliminary data.</text>
</comment>
<protein>
    <submittedName>
        <fullName evidence="1">Uncharacterized protein</fullName>
    </submittedName>
</protein>